<evidence type="ECO:0000313" key="2">
    <source>
        <dbReference type="Proteomes" id="UP000294656"/>
    </source>
</evidence>
<dbReference type="Proteomes" id="UP000294656">
    <property type="component" value="Unassembled WGS sequence"/>
</dbReference>
<proteinExistence type="predicted"/>
<sequence length="92" mass="10396">MTTHFSERADQLTEQLRAIEHATQDSDELFYCAYIMGLLGLHSSVEGDACVTFDQYFYDELQATISAENLTDQDKNAVNLLWEKVTNTPSAD</sequence>
<protein>
    <submittedName>
        <fullName evidence="1">YfcL protein</fullName>
    </submittedName>
</protein>
<name>A0A4R6M474_9GAMM</name>
<dbReference type="InterPro" id="IPR014987">
    <property type="entry name" value="UPF_YfcL"/>
</dbReference>
<dbReference type="AlphaFoldDB" id="A0A4R6M474"/>
<evidence type="ECO:0000313" key="1">
    <source>
        <dbReference type="EMBL" id="TDO96004.1"/>
    </source>
</evidence>
<dbReference type="OrthoDB" id="6120956at2"/>
<dbReference type="Pfam" id="PF08891">
    <property type="entry name" value="YfcL"/>
    <property type="match status" value="1"/>
</dbReference>
<gene>
    <name evidence="1" type="ORF">DFP79_3374</name>
</gene>
<accession>A0A4R6M474</accession>
<reference evidence="1 2" key="1">
    <citation type="submission" date="2019-03" db="EMBL/GenBank/DDBJ databases">
        <title>Genomic Encyclopedia of Type Strains, Phase III (KMG-III): the genomes of soil and plant-associated and newly described type strains.</title>
        <authorList>
            <person name="Whitman W."/>
        </authorList>
    </citation>
    <scope>NUCLEOTIDE SEQUENCE [LARGE SCALE GENOMIC DNA]</scope>
    <source>
        <strain evidence="1 2">CECT 7378</strain>
    </source>
</reference>
<comment type="caution">
    <text evidence="1">The sequence shown here is derived from an EMBL/GenBank/DDBJ whole genome shotgun (WGS) entry which is preliminary data.</text>
</comment>
<dbReference type="RefSeq" id="WP_133505060.1">
    <property type="nucleotide sequence ID" value="NZ_SNXC01000015.1"/>
</dbReference>
<keyword evidence="2" id="KW-1185">Reference proteome</keyword>
<dbReference type="EMBL" id="SNXC01000015">
    <property type="protein sequence ID" value="TDO96004.1"/>
    <property type="molecule type" value="Genomic_DNA"/>
</dbReference>
<organism evidence="1 2">
    <name type="scientific">Marinomonas balearica</name>
    <dbReference type="NCBI Taxonomy" id="491947"/>
    <lineage>
        <taxon>Bacteria</taxon>
        <taxon>Pseudomonadati</taxon>
        <taxon>Pseudomonadota</taxon>
        <taxon>Gammaproteobacteria</taxon>
        <taxon>Oceanospirillales</taxon>
        <taxon>Oceanospirillaceae</taxon>
        <taxon>Marinomonas</taxon>
    </lineage>
</organism>